<protein>
    <submittedName>
        <fullName evidence="1">Uncharacterized protein</fullName>
    </submittedName>
</protein>
<dbReference type="Proteomes" id="UP000315724">
    <property type="component" value="Chromosome"/>
</dbReference>
<reference evidence="1 2" key="1">
    <citation type="submission" date="2019-02" db="EMBL/GenBank/DDBJ databases">
        <title>Deep-cultivation of Planctomycetes and their phenomic and genomic characterization uncovers novel biology.</title>
        <authorList>
            <person name="Wiegand S."/>
            <person name="Jogler M."/>
            <person name="Boedeker C."/>
            <person name="Pinto D."/>
            <person name="Vollmers J."/>
            <person name="Rivas-Marin E."/>
            <person name="Kohn T."/>
            <person name="Peeters S.H."/>
            <person name="Heuer A."/>
            <person name="Rast P."/>
            <person name="Oberbeckmann S."/>
            <person name="Bunk B."/>
            <person name="Jeske O."/>
            <person name="Meyerdierks A."/>
            <person name="Storesund J.E."/>
            <person name="Kallscheuer N."/>
            <person name="Luecker S."/>
            <person name="Lage O.M."/>
            <person name="Pohl T."/>
            <person name="Merkel B.J."/>
            <person name="Hornburger P."/>
            <person name="Mueller R.-W."/>
            <person name="Bruemmer F."/>
            <person name="Labrenz M."/>
            <person name="Spormann A.M."/>
            <person name="Op den Camp H."/>
            <person name="Overmann J."/>
            <person name="Amann R."/>
            <person name="Jetten M.S.M."/>
            <person name="Mascher T."/>
            <person name="Medema M.H."/>
            <person name="Devos D.P."/>
            <person name="Kaster A.-K."/>
            <person name="Ovreas L."/>
            <person name="Rohde M."/>
            <person name="Galperin M.Y."/>
            <person name="Jogler C."/>
        </authorList>
    </citation>
    <scope>NUCLEOTIDE SEQUENCE [LARGE SCALE GENOMIC DNA]</scope>
    <source>
        <strain evidence="1 2">Mal48</strain>
    </source>
</reference>
<accession>A0A517QQ88</accession>
<sequence length="37" mass="4089">METMNGIRLTLSSIGTSITQLHKFGELVQLLNDAQLD</sequence>
<gene>
    <name evidence="1" type="ORF">Mal48_29980</name>
</gene>
<dbReference type="KEGG" id="tpol:Mal48_29980"/>
<dbReference type="EMBL" id="CP036267">
    <property type="protein sequence ID" value="QDT33743.1"/>
    <property type="molecule type" value="Genomic_DNA"/>
</dbReference>
<evidence type="ECO:0000313" key="2">
    <source>
        <dbReference type="Proteomes" id="UP000315724"/>
    </source>
</evidence>
<keyword evidence="2" id="KW-1185">Reference proteome</keyword>
<dbReference type="AlphaFoldDB" id="A0A517QQ88"/>
<name>A0A517QQ88_9PLAN</name>
<proteinExistence type="predicted"/>
<organism evidence="1 2">
    <name type="scientific">Thalassoglobus polymorphus</name>
    <dbReference type="NCBI Taxonomy" id="2527994"/>
    <lineage>
        <taxon>Bacteria</taxon>
        <taxon>Pseudomonadati</taxon>
        <taxon>Planctomycetota</taxon>
        <taxon>Planctomycetia</taxon>
        <taxon>Planctomycetales</taxon>
        <taxon>Planctomycetaceae</taxon>
        <taxon>Thalassoglobus</taxon>
    </lineage>
</organism>
<evidence type="ECO:0000313" key="1">
    <source>
        <dbReference type="EMBL" id="QDT33743.1"/>
    </source>
</evidence>